<feature type="chain" id="PRO_5042198911" description="Phospholipase A2 domain-containing protein" evidence="2">
    <location>
        <begin position="19"/>
        <end position="569"/>
    </location>
</feature>
<accession>A0AAD5H1X2</accession>
<feature type="compositionally biased region" description="Low complexity" evidence="1">
    <location>
        <begin position="522"/>
        <end position="543"/>
    </location>
</feature>
<evidence type="ECO:0000313" key="3">
    <source>
        <dbReference type="EMBL" id="KAI7837125.1"/>
    </source>
</evidence>
<evidence type="ECO:0000313" key="4">
    <source>
        <dbReference type="Proteomes" id="UP001205105"/>
    </source>
</evidence>
<feature type="region of interest" description="Disordered" evidence="1">
    <location>
        <begin position="474"/>
        <end position="569"/>
    </location>
</feature>
<evidence type="ECO:0008006" key="5">
    <source>
        <dbReference type="Google" id="ProtNLM"/>
    </source>
</evidence>
<protein>
    <recommendedName>
        <fullName evidence="5">Phospholipase A2 domain-containing protein</fullName>
    </recommendedName>
</protein>
<reference evidence="3" key="1">
    <citation type="submission" date="2020-11" db="EMBL/GenBank/DDBJ databases">
        <title>Chlorella ohadii genome sequencing and assembly.</title>
        <authorList>
            <person name="Murik O."/>
            <person name="Treves H."/>
            <person name="Kedem I."/>
            <person name="Shotland Y."/>
            <person name="Kaplan A."/>
        </authorList>
    </citation>
    <scope>NUCLEOTIDE SEQUENCE</scope>
    <source>
        <strain evidence="3">1</strain>
    </source>
</reference>
<sequence>MLAFGALLVSLNVQGTSAAPAVSLTRKLGELAPPDQSKVQGAPVAGKSLKEVANSVASAVQVVSNGVAAVGKQVHAVANSASASYFSCMFSSTWQVFSTLEQNVFGKTCNHGNYCGASCVSNAPPVDNLDAACQEHDKCLAATPANGTCGLLGAPNCACDEMLHRKAQAIYENGKKIMTCAIFGLLCWKSKKTQAAGWVSASQYSRRACLKCPGVRRPGLFTAVAIGMSSVKLSPVKGWFCPTATGFADHYSSLTVPEESALNATMLDRALFWNLTDPPFRPVAPITLSNASANNATLLSQIGDVAVALDNFTALVHAGDNATRQAQVEKVATLVAQATAAAVEDESGMAAAMGTAQVLQNITALAVAEYSRWSSAGSQAGEAAAGSGSQPADGADPDLAQAVQSGLDLVNSLMTSVESALGSVADALTAGAAGDMAAVARALADFATSATAIGEEAGAGAEAAGWQPAVVGESEITESLTEEPVAGDEQVPGGEEQLLAGGVDGSNAGALDSLNSTAGTPADADQLGGEGADAAGGNTTGDASPAGEGSPGSDEQPVESQPEAPQDTR</sequence>
<dbReference type="AlphaFoldDB" id="A0AAD5H1X2"/>
<organism evidence="3 4">
    <name type="scientific">Chlorella ohadii</name>
    <dbReference type="NCBI Taxonomy" id="2649997"/>
    <lineage>
        <taxon>Eukaryota</taxon>
        <taxon>Viridiplantae</taxon>
        <taxon>Chlorophyta</taxon>
        <taxon>core chlorophytes</taxon>
        <taxon>Trebouxiophyceae</taxon>
        <taxon>Chlorellales</taxon>
        <taxon>Chlorellaceae</taxon>
        <taxon>Chlorella clade</taxon>
        <taxon>Chlorella</taxon>
    </lineage>
</organism>
<evidence type="ECO:0000256" key="1">
    <source>
        <dbReference type="SAM" id="MobiDB-lite"/>
    </source>
</evidence>
<keyword evidence="4" id="KW-1185">Reference proteome</keyword>
<dbReference type="GO" id="GO:0050482">
    <property type="term" value="P:arachidonate secretion"/>
    <property type="evidence" value="ECO:0007669"/>
    <property type="project" value="InterPro"/>
</dbReference>
<dbReference type="Proteomes" id="UP001205105">
    <property type="component" value="Unassembled WGS sequence"/>
</dbReference>
<keyword evidence="2" id="KW-0732">Signal</keyword>
<feature type="signal peptide" evidence="2">
    <location>
        <begin position="1"/>
        <end position="18"/>
    </location>
</feature>
<gene>
    <name evidence="3" type="ORF">COHA_009044</name>
</gene>
<dbReference type="GO" id="GO:0004623">
    <property type="term" value="F:phospholipase A2 activity"/>
    <property type="evidence" value="ECO:0007669"/>
    <property type="project" value="InterPro"/>
</dbReference>
<dbReference type="GO" id="GO:0006644">
    <property type="term" value="P:phospholipid metabolic process"/>
    <property type="evidence" value="ECO:0007669"/>
    <property type="project" value="InterPro"/>
</dbReference>
<comment type="caution">
    <text evidence="3">The sequence shown here is derived from an EMBL/GenBank/DDBJ whole genome shotgun (WGS) entry which is preliminary data.</text>
</comment>
<dbReference type="EMBL" id="JADXDR010000163">
    <property type="protein sequence ID" value="KAI7837125.1"/>
    <property type="molecule type" value="Genomic_DNA"/>
</dbReference>
<evidence type="ECO:0000256" key="2">
    <source>
        <dbReference type="SAM" id="SignalP"/>
    </source>
</evidence>
<dbReference type="InterPro" id="IPR036444">
    <property type="entry name" value="PLipase_A2_dom_sf"/>
</dbReference>
<name>A0AAD5H1X2_9CHLO</name>
<dbReference type="SUPFAM" id="SSF48619">
    <property type="entry name" value="Phospholipase A2, PLA2"/>
    <property type="match status" value="1"/>
</dbReference>
<proteinExistence type="predicted"/>
<dbReference type="Gene3D" id="1.20.90.10">
    <property type="entry name" value="Phospholipase A2 domain"/>
    <property type="match status" value="1"/>
</dbReference>